<dbReference type="EMBL" id="JADWDJ010000008">
    <property type="protein sequence ID" value="KAG5276737.1"/>
    <property type="molecule type" value="Genomic_DNA"/>
</dbReference>
<dbReference type="AlphaFoldDB" id="A0AAV6GS07"/>
<protein>
    <submittedName>
        <fullName evidence="1">Uncharacterized protein</fullName>
    </submittedName>
</protein>
<evidence type="ECO:0000313" key="1">
    <source>
        <dbReference type="EMBL" id="KAG5276737.1"/>
    </source>
</evidence>
<organism evidence="1 2">
    <name type="scientific">Alosa alosa</name>
    <name type="common">allis shad</name>
    <dbReference type="NCBI Taxonomy" id="278164"/>
    <lineage>
        <taxon>Eukaryota</taxon>
        <taxon>Metazoa</taxon>
        <taxon>Chordata</taxon>
        <taxon>Craniata</taxon>
        <taxon>Vertebrata</taxon>
        <taxon>Euteleostomi</taxon>
        <taxon>Actinopterygii</taxon>
        <taxon>Neopterygii</taxon>
        <taxon>Teleostei</taxon>
        <taxon>Clupei</taxon>
        <taxon>Clupeiformes</taxon>
        <taxon>Clupeoidei</taxon>
        <taxon>Clupeidae</taxon>
        <taxon>Alosa</taxon>
    </lineage>
</organism>
<accession>A0AAV6GS07</accession>
<comment type="caution">
    <text evidence="1">The sequence shown here is derived from an EMBL/GenBank/DDBJ whole genome shotgun (WGS) entry which is preliminary data.</text>
</comment>
<gene>
    <name evidence="1" type="ORF">AALO_G00109150</name>
</gene>
<reference evidence="1" key="1">
    <citation type="submission" date="2020-10" db="EMBL/GenBank/DDBJ databases">
        <title>Chromosome-scale genome assembly of the Allis shad, Alosa alosa.</title>
        <authorList>
            <person name="Margot Z."/>
            <person name="Christophe K."/>
            <person name="Cabau C."/>
            <person name="Louis A."/>
            <person name="Berthelot C."/>
            <person name="Parey E."/>
            <person name="Roest Crollius H."/>
            <person name="Montfort J."/>
            <person name="Robinson-Rechavi M."/>
            <person name="Bucao C."/>
            <person name="Bouchez O."/>
            <person name="Gislard M."/>
            <person name="Lluch J."/>
            <person name="Milhes M."/>
            <person name="Lampietro C."/>
            <person name="Lopez Roques C."/>
            <person name="Donnadieu C."/>
            <person name="Braasch I."/>
            <person name="Desvignes T."/>
            <person name="Postlethwait J."/>
            <person name="Bobe J."/>
            <person name="Guiguen Y."/>
        </authorList>
    </citation>
    <scope>NUCLEOTIDE SEQUENCE</scope>
    <source>
        <strain evidence="1">M-15738</strain>
        <tissue evidence="1">Blood</tissue>
    </source>
</reference>
<sequence>MESRSGDVSQGECSVSQTFKARIKFIHGDLRKKGMTQQGRDRKRRVTQKIWLQERETRLQLSAYMGILAILKEYVMVFQGSQTLVHKLHDRQLELFLTFLGCFVKAEHFTQLSPRALAELEIQEAMILSLRQLFVGQDTDTFRSQNPTHASTFVRSSANPHQLPACLGKRL</sequence>
<proteinExistence type="predicted"/>
<dbReference type="Proteomes" id="UP000823561">
    <property type="component" value="Chromosome 8"/>
</dbReference>
<evidence type="ECO:0000313" key="2">
    <source>
        <dbReference type="Proteomes" id="UP000823561"/>
    </source>
</evidence>
<keyword evidence="2" id="KW-1185">Reference proteome</keyword>
<name>A0AAV6GS07_9TELE</name>